<evidence type="ECO:0000313" key="4">
    <source>
        <dbReference type="Proteomes" id="UP001150001"/>
    </source>
</evidence>
<keyword evidence="4" id="KW-1185">Reference proteome</keyword>
<organism evidence="2 3">
    <name type="scientific">Vibrio europaeus</name>
    <dbReference type="NCBI Taxonomy" id="300876"/>
    <lineage>
        <taxon>Bacteria</taxon>
        <taxon>Pseudomonadati</taxon>
        <taxon>Pseudomonadota</taxon>
        <taxon>Gammaproteobacteria</taxon>
        <taxon>Vibrionales</taxon>
        <taxon>Vibrionaceae</taxon>
        <taxon>Vibrio</taxon>
        <taxon>Vibrio oreintalis group</taxon>
    </lineage>
</organism>
<reference evidence="1" key="2">
    <citation type="submission" date="2022-11" db="EMBL/GenBank/DDBJ databases">
        <title>Role of the vibriolysin VemA secreted by the emergent pathogen Vibrio europaeus in the colonization of Manila clam mucus.</title>
        <authorList>
            <person name="Martinez C."/>
            <person name="Rodriguez S."/>
            <person name="Vences A."/>
            <person name="Barja J.L."/>
            <person name="Toranzo A.E."/>
            <person name="Dubert J."/>
        </authorList>
    </citation>
    <scope>NUCLEOTIDE SEQUENCE</scope>
    <source>
        <strain evidence="1">3454</strain>
    </source>
</reference>
<dbReference type="Pfam" id="PF13528">
    <property type="entry name" value="Glyco_trans_1_3"/>
    <property type="match status" value="1"/>
</dbReference>
<dbReference type="EMBL" id="JAPFIT010000017">
    <property type="protein sequence ID" value="MDC5741181.1"/>
    <property type="molecule type" value="Genomic_DNA"/>
</dbReference>
<keyword evidence="2" id="KW-0808">Transferase</keyword>
<gene>
    <name evidence="2" type="ORF">AZ468_09960</name>
    <name evidence="1" type="ORF">OPW20_13970</name>
</gene>
<protein>
    <submittedName>
        <fullName evidence="2">Glycosyltransferase</fullName>
    </submittedName>
</protein>
<dbReference type="GeneID" id="78076019"/>
<dbReference type="Proteomes" id="UP000094761">
    <property type="component" value="Unassembled WGS sequence"/>
</dbReference>
<reference evidence="2 3" key="1">
    <citation type="submission" date="2016-03" db="EMBL/GenBank/DDBJ databases">
        <title>Draft genome sequence of the Vibrio tubiashii subs. europaeus.</title>
        <authorList>
            <person name="Spinard E."/>
            <person name="Dubert J."/>
            <person name="Nelson D.R."/>
            <person name="Barja J.L."/>
        </authorList>
    </citation>
    <scope>NUCLEOTIDE SEQUENCE [LARGE SCALE GENOMIC DNA]</scope>
    <source>
        <strain evidence="3">PP-638</strain>
        <strain evidence="2">PP2-638</strain>
    </source>
</reference>
<dbReference type="OrthoDB" id="9793805at2"/>
<dbReference type="GO" id="GO:0016740">
    <property type="term" value="F:transferase activity"/>
    <property type="evidence" value="ECO:0007669"/>
    <property type="project" value="UniProtKB-KW"/>
</dbReference>
<dbReference type="RefSeq" id="WP_069667219.1">
    <property type="nucleotide sequence ID" value="NZ_JAPFIM010000014.1"/>
</dbReference>
<dbReference type="Proteomes" id="UP001150001">
    <property type="component" value="Unassembled WGS sequence"/>
</dbReference>
<evidence type="ECO:0000313" key="2">
    <source>
        <dbReference type="EMBL" id="OAN01408.1"/>
    </source>
</evidence>
<dbReference type="InterPro" id="IPR005262">
    <property type="entry name" value="MJ1255-like"/>
</dbReference>
<sequence length="348" mass="39457">MKILYGVQGTGNGHIARARAMSECLAEAGLEVDYLFTGRDESKYFCMEQFGDYQTRRGLTFATDKGRVNYFKTCTSNSLWQFWRDVSELDLSRYDLVLNDFEPVSAWAAKKQSVPSISISHQNAFRYSVPLKGASWLDKKVIKHFAPAQHHIGLHWYHFDQPILPPIIHTPSGDTVEEAFVLVYLPFESISDITELLLRFTSQHFVCYHPEVIEPKTIDNIEFMPLSLYSFQLHLQRCKGVIANGGFELPSEALTLGKKLLLKPLTGQFEQVSNVATLEDLGLATCMEILDAAAVRNWLDESSAESVNYPDVAEAIVAWIKQGDWEDKSVLTESLWEKVDFPSYVTNL</sequence>
<evidence type="ECO:0000313" key="3">
    <source>
        <dbReference type="Proteomes" id="UP000094761"/>
    </source>
</evidence>
<proteinExistence type="predicted"/>
<dbReference type="EMBL" id="LUAX01000001">
    <property type="protein sequence ID" value="OAN01408.1"/>
    <property type="molecule type" value="Genomic_DNA"/>
</dbReference>
<dbReference type="SUPFAM" id="SSF53756">
    <property type="entry name" value="UDP-Glycosyltransferase/glycogen phosphorylase"/>
    <property type="match status" value="1"/>
</dbReference>
<dbReference type="AlphaFoldDB" id="A0A178JIQ8"/>
<dbReference type="NCBIfam" id="TIGR00661">
    <property type="entry name" value="MJ1255"/>
    <property type="match status" value="1"/>
</dbReference>
<accession>A0A178JIQ8</accession>
<name>A0A178JIQ8_9VIBR</name>
<evidence type="ECO:0000313" key="1">
    <source>
        <dbReference type="EMBL" id="MDC5741181.1"/>
    </source>
</evidence>
<comment type="caution">
    <text evidence="2">The sequence shown here is derived from an EMBL/GenBank/DDBJ whole genome shotgun (WGS) entry which is preliminary data.</text>
</comment>